<sequence>MPHTSDRSLPPTSDSAPRFVLTDAHRAAIVAAVGEAAVLHSPGEPYDRDASELRAPADLVVLPETVEQVQALLRCASAHAIPVIPRGGGTGLAGGCLAVRGGVVLSLERMNRIRAIDTRNLVAEVEAGVISQRVRDAAAEQGLYYPPDPAGMDRSTIGGNVATNAGGPACVKYGVTRDYVLGVEAVLPDGELLRAGVRTRKGVVGYDMAHLLCGSEGTLGVITALTLKLVPLPPATVSMAVAFPDMAAAMRGVAAVLGGGHLPSAIEFLDHRCIRLLGELLPIPVPGDKPSLLIIELDGAREQIVPELDLVAAICRQQGATHVLPAADEETRVRVWGARRQVSLRIHDYAALYMSEDVAVPLGAIAELVAALPEFEQRYGMEIFAFGHAGDGNIHLNVTAPTRDTRDVVEQGIVELVGKVLELGGTISGEHGIGEAKKHLLPLELSPASIRLQRGIRQVFDPRGIMNPGKVFGQ</sequence>
<dbReference type="GO" id="GO:0071949">
    <property type="term" value="F:FAD binding"/>
    <property type="evidence" value="ECO:0007669"/>
    <property type="project" value="InterPro"/>
</dbReference>
<dbReference type="InterPro" id="IPR016164">
    <property type="entry name" value="FAD-linked_Oxase-like_C"/>
</dbReference>
<name>B8DRX6_NITV9</name>
<accession>B8DRX6</accession>
<comment type="cofactor">
    <cofactor evidence="1">
        <name>FAD</name>
        <dbReference type="ChEBI" id="CHEBI:57692"/>
    </cofactor>
</comment>
<evidence type="ECO:0000256" key="3">
    <source>
        <dbReference type="ARBA" id="ARBA00022827"/>
    </source>
</evidence>
<dbReference type="InterPro" id="IPR006094">
    <property type="entry name" value="Oxid_FAD_bind_N"/>
</dbReference>
<evidence type="ECO:0000256" key="4">
    <source>
        <dbReference type="ARBA" id="ARBA00023002"/>
    </source>
</evidence>
<dbReference type="EC" id="1.1.2.4" evidence="6"/>
<dbReference type="HOGENOM" id="CLU_017779_9_2_7"/>
<evidence type="ECO:0000256" key="2">
    <source>
        <dbReference type="ARBA" id="ARBA00022630"/>
    </source>
</evidence>
<dbReference type="InterPro" id="IPR016171">
    <property type="entry name" value="Vanillyl_alc_oxidase_C-sub2"/>
</dbReference>
<dbReference type="Gene3D" id="1.10.45.10">
    <property type="entry name" value="Vanillyl-alcohol Oxidase, Chain A, domain 4"/>
    <property type="match status" value="1"/>
</dbReference>
<dbReference type="PANTHER" id="PTHR42934:SF2">
    <property type="entry name" value="GLYCOLATE OXIDASE SUBUNIT GLCD"/>
    <property type="match status" value="1"/>
</dbReference>
<reference evidence="6" key="1">
    <citation type="submission" date="2008-10" db="EMBL/GenBank/DDBJ databases">
        <title>Complete sequence of Desulfovibrio vulgaris str. 'Miyazaki F'.</title>
        <authorList>
            <person name="Lucas S."/>
            <person name="Copeland A."/>
            <person name="Lapidus A."/>
            <person name="Glavina del Rio T."/>
            <person name="Dalin E."/>
            <person name="Tice H."/>
            <person name="Bruce D."/>
            <person name="Goodwin L."/>
            <person name="Pitluck S."/>
            <person name="Sims D."/>
            <person name="Brettin T."/>
            <person name="Detter J.C."/>
            <person name="Han C."/>
            <person name="Larimer F."/>
            <person name="Land M."/>
            <person name="Hauser L."/>
            <person name="Kyrpides N."/>
            <person name="Mikhailova N."/>
            <person name="Hazen T.C."/>
            <person name="Richardson P."/>
        </authorList>
    </citation>
    <scope>NUCLEOTIDE SEQUENCE</scope>
    <source>
        <strain evidence="6">Miyazaki F</strain>
    </source>
</reference>
<evidence type="ECO:0000313" key="6">
    <source>
        <dbReference type="EMBL" id="ACL08515.1"/>
    </source>
</evidence>
<dbReference type="KEGG" id="dvm:DvMF_1567"/>
<dbReference type="InterPro" id="IPR004113">
    <property type="entry name" value="FAD-bd_oxidored_4_C"/>
</dbReference>
<gene>
    <name evidence="6" type="ordered locus">DvMF_1567</name>
</gene>
<dbReference type="STRING" id="883.DvMF_1567"/>
<dbReference type="FunFam" id="1.10.45.10:FF:000001">
    <property type="entry name" value="D-lactate dehydrogenase mitochondrial"/>
    <property type="match status" value="1"/>
</dbReference>
<evidence type="ECO:0000256" key="1">
    <source>
        <dbReference type="ARBA" id="ARBA00001974"/>
    </source>
</evidence>
<protein>
    <submittedName>
        <fullName evidence="6">D-lactate dehydrogenase (Cytochrome)</fullName>
        <ecNumber evidence="6">1.1.2.4</ecNumber>
    </submittedName>
</protein>
<dbReference type="Gene3D" id="3.30.465.10">
    <property type="match status" value="1"/>
</dbReference>
<proteinExistence type="predicted"/>
<dbReference type="SUPFAM" id="SSF55103">
    <property type="entry name" value="FAD-linked oxidases, C-terminal domain"/>
    <property type="match status" value="1"/>
</dbReference>
<dbReference type="PANTHER" id="PTHR42934">
    <property type="entry name" value="GLYCOLATE OXIDASE SUBUNIT GLCD"/>
    <property type="match status" value="1"/>
</dbReference>
<dbReference type="Pfam" id="PF01565">
    <property type="entry name" value="FAD_binding_4"/>
    <property type="match status" value="1"/>
</dbReference>
<dbReference type="InterPro" id="IPR016166">
    <property type="entry name" value="FAD-bd_PCMH"/>
</dbReference>
<dbReference type="EMBL" id="CP001197">
    <property type="protein sequence ID" value="ACL08515.1"/>
    <property type="molecule type" value="Genomic_DNA"/>
</dbReference>
<dbReference type="InterPro" id="IPR036318">
    <property type="entry name" value="FAD-bd_PCMH-like_sf"/>
</dbReference>
<evidence type="ECO:0000259" key="5">
    <source>
        <dbReference type="PROSITE" id="PS51387"/>
    </source>
</evidence>
<keyword evidence="2" id="KW-0285">Flavoprotein</keyword>
<keyword evidence="4 6" id="KW-0560">Oxidoreductase</keyword>
<dbReference type="PROSITE" id="PS51387">
    <property type="entry name" value="FAD_PCMH"/>
    <property type="match status" value="1"/>
</dbReference>
<dbReference type="InterPro" id="IPR051914">
    <property type="entry name" value="FAD-linked_OxidoTrans_Type4"/>
</dbReference>
<dbReference type="eggNOG" id="COG0277">
    <property type="taxonomic scope" value="Bacteria"/>
</dbReference>
<dbReference type="Gene3D" id="3.30.70.2740">
    <property type="match status" value="1"/>
</dbReference>
<dbReference type="InterPro" id="IPR016169">
    <property type="entry name" value="FAD-bd_PCMH_sub2"/>
</dbReference>
<dbReference type="OrthoDB" id="9811557at2"/>
<dbReference type="GO" id="GO:0004458">
    <property type="term" value="F:D-lactate dehydrogenase (cytochrome) activity"/>
    <property type="evidence" value="ECO:0007669"/>
    <property type="project" value="UniProtKB-EC"/>
</dbReference>
<dbReference type="SUPFAM" id="SSF56176">
    <property type="entry name" value="FAD-binding/transporter-associated domain-like"/>
    <property type="match status" value="1"/>
</dbReference>
<dbReference type="Pfam" id="PF02913">
    <property type="entry name" value="FAD-oxidase_C"/>
    <property type="match status" value="1"/>
</dbReference>
<feature type="domain" description="FAD-binding PCMH-type" evidence="5">
    <location>
        <begin position="53"/>
        <end position="232"/>
    </location>
</feature>
<dbReference type="AlphaFoldDB" id="B8DRX6"/>
<keyword evidence="3" id="KW-0274">FAD</keyword>
<organism evidence="6">
    <name type="scientific">Nitratidesulfovibrio vulgaris (strain DSM 19637 / Miyazaki F)</name>
    <name type="common">Desulfovibrio vulgaris</name>
    <dbReference type="NCBI Taxonomy" id="883"/>
    <lineage>
        <taxon>Bacteria</taxon>
        <taxon>Pseudomonadati</taxon>
        <taxon>Thermodesulfobacteriota</taxon>
        <taxon>Desulfovibrionia</taxon>
        <taxon>Desulfovibrionales</taxon>
        <taxon>Desulfovibrionaceae</taxon>
        <taxon>Nitratidesulfovibrio</taxon>
    </lineage>
</organism>